<evidence type="ECO:0000256" key="1">
    <source>
        <dbReference type="SAM" id="MobiDB-lite"/>
    </source>
</evidence>
<keyword evidence="3" id="KW-1185">Reference proteome</keyword>
<dbReference type="PANTHER" id="PTHR36205:SF3">
    <property type="entry name" value="MAJOR FACILITATOR SUPERFAMILY TRANSPORTER"/>
    <property type="match status" value="1"/>
</dbReference>
<dbReference type="RefSeq" id="XP_013259206.1">
    <property type="nucleotide sequence ID" value="XM_013403752.1"/>
</dbReference>
<gene>
    <name evidence="2" type="ORF">A1O9_06805</name>
</gene>
<protein>
    <submittedName>
        <fullName evidence="2">Uncharacterized protein</fullName>
    </submittedName>
</protein>
<feature type="compositionally biased region" description="Polar residues" evidence="1">
    <location>
        <begin position="24"/>
        <end position="40"/>
    </location>
</feature>
<dbReference type="HOGENOM" id="CLU_009650_0_0_1"/>
<sequence>MPELFKLFTSRNDASLTHTHKWSADSSNGGLLSPEGSSRPRQGHRRQLSLSRLRSRKAFCSITAFVLILLVFAVSPVSVDQFRDPYSEEQSTDRFAGSREIVLEGHDDGGIVPLGQSRNRDGREFFWWEQFPLLLGLYRGRETIVPLEQYVPEQDGEAVNRFEINVNQELELVALPSSSRGDLHQCYLDDEKEILPPTLSTYPGIPQGLSAPLFGSQEELGFDNGICYDRVNRLGPYGYGFSEKEGGIGIESGSGGDEEGIDRVTPTDWRKVKWQPAQKLCHEKNAKQIKSRTAFVIRTWSSFKYSNFDIMMLRAIISELSLASGGQYTVHFLIHVQDDSIPIWASQEVYDQVLKESLPAEFHGMGTLWSVAQMKLIYPPPFPESLVNFSGGDVYDAYRSLHFPFQYFASQHLEYDYFWHWEMDIRVTGHYHQLLDKISRWADKQPRKYAWERSAKFFIPSQHNNSYEDYAASIVKETEASGQTPIVGPQLNEEDLLPIPRQSRPPTGDEITDLITFNPIFDPSRSAWAFSNDITGYKVHADGEGRPPTRAALITASRLSRRLLLLMHKETYSNKHTMFPEMYPASIALQYGLKAVYAPLPVYFDRDWPSTHADEIFNNAPVGDDGRAAGMDHGNGHFHGEGGSVFGPGEHVFRGGSYYSNALFAGYLWRRWLGRENRNHEIAHETGEGKGRMCLPMMLLHPIKHE</sequence>
<evidence type="ECO:0000313" key="3">
    <source>
        <dbReference type="Proteomes" id="UP000027920"/>
    </source>
</evidence>
<dbReference type="Proteomes" id="UP000027920">
    <property type="component" value="Unassembled WGS sequence"/>
</dbReference>
<accession>A0A072P9R1</accession>
<dbReference type="Pfam" id="PF11885">
    <property type="entry name" value="DUF3405"/>
    <property type="match status" value="1"/>
</dbReference>
<proteinExistence type="predicted"/>
<dbReference type="AlphaFoldDB" id="A0A072P9R1"/>
<dbReference type="PANTHER" id="PTHR36205">
    <property type="entry name" value="CHROMOSOME 19, WHOLE GENOME SHOTGUN SEQUENCE"/>
    <property type="match status" value="1"/>
</dbReference>
<evidence type="ECO:0000313" key="2">
    <source>
        <dbReference type="EMBL" id="KEF56616.1"/>
    </source>
</evidence>
<reference evidence="2 3" key="1">
    <citation type="submission" date="2013-03" db="EMBL/GenBank/DDBJ databases">
        <title>The Genome Sequence of Exophiala aquamarina CBS 119918.</title>
        <authorList>
            <consortium name="The Broad Institute Genomics Platform"/>
            <person name="Cuomo C."/>
            <person name="de Hoog S."/>
            <person name="Gorbushina A."/>
            <person name="Walker B."/>
            <person name="Young S.K."/>
            <person name="Zeng Q."/>
            <person name="Gargeya S."/>
            <person name="Fitzgerald M."/>
            <person name="Haas B."/>
            <person name="Abouelleil A."/>
            <person name="Allen A.W."/>
            <person name="Alvarado L."/>
            <person name="Arachchi H.M."/>
            <person name="Berlin A.M."/>
            <person name="Chapman S.B."/>
            <person name="Gainer-Dewar J."/>
            <person name="Goldberg J."/>
            <person name="Griggs A."/>
            <person name="Gujja S."/>
            <person name="Hansen M."/>
            <person name="Howarth C."/>
            <person name="Imamovic A."/>
            <person name="Ireland A."/>
            <person name="Larimer J."/>
            <person name="McCowan C."/>
            <person name="Murphy C."/>
            <person name="Pearson M."/>
            <person name="Poon T.W."/>
            <person name="Priest M."/>
            <person name="Roberts A."/>
            <person name="Saif S."/>
            <person name="Shea T."/>
            <person name="Sisk P."/>
            <person name="Sykes S."/>
            <person name="Wortman J."/>
            <person name="Nusbaum C."/>
            <person name="Birren B."/>
        </authorList>
    </citation>
    <scope>NUCLEOTIDE SEQUENCE [LARGE SCALE GENOMIC DNA]</scope>
    <source>
        <strain evidence="2 3">CBS 119918</strain>
    </source>
</reference>
<comment type="caution">
    <text evidence="2">The sequence shown here is derived from an EMBL/GenBank/DDBJ whole genome shotgun (WGS) entry which is preliminary data.</text>
</comment>
<dbReference type="GeneID" id="25281720"/>
<organism evidence="2 3">
    <name type="scientific">Exophiala aquamarina CBS 119918</name>
    <dbReference type="NCBI Taxonomy" id="1182545"/>
    <lineage>
        <taxon>Eukaryota</taxon>
        <taxon>Fungi</taxon>
        <taxon>Dikarya</taxon>
        <taxon>Ascomycota</taxon>
        <taxon>Pezizomycotina</taxon>
        <taxon>Eurotiomycetes</taxon>
        <taxon>Chaetothyriomycetidae</taxon>
        <taxon>Chaetothyriales</taxon>
        <taxon>Herpotrichiellaceae</taxon>
        <taxon>Exophiala</taxon>
    </lineage>
</organism>
<dbReference type="InterPro" id="IPR021822">
    <property type="entry name" value="DUF3405"/>
</dbReference>
<feature type="region of interest" description="Disordered" evidence="1">
    <location>
        <begin position="19"/>
        <end position="47"/>
    </location>
</feature>
<name>A0A072P9R1_9EURO</name>
<dbReference type="OrthoDB" id="3353407at2759"/>
<dbReference type="VEuPathDB" id="FungiDB:A1O9_06805"/>
<dbReference type="EMBL" id="AMGV01000005">
    <property type="protein sequence ID" value="KEF56616.1"/>
    <property type="molecule type" value="Genomic_DNA"/>
</dbReference>